<dbReference type="HOGENOM" id="CLU_079690_0_1_1"/>
<dbReference type="STRING" id="1182543.W9WXT7"/>
<dbReference type="PANTHER" id="PTHR12483">
    <property type="entry name" value="SOLUTE CARRIER FAMILY 31 COPPER TRANSPORTERS"/>
    <property type="match status" value="1"/>
</dbReference>
<evidence type="ECO:0000256" key="7">
    <source>
        <dbReference type="SAM" id="MobiDB-lite"/>
    </source>
</evidence>
<evidence type="ECO:0000256" key="6">
    <source>
        <dbReference type="RuleBase" id="RU367022"/>
    </source>
</evidence>
<comment type="similarity">
    <text evidence="2 6">Belongs to the copper transporter (Ctr) (TC 1.A.56) family. SLC31A subfamily.</text>
</comment>
<organism evidence="8 9">
    <name type="scientific">Cladophialophora psammophila CBS 110553</name>
    <dbReference type="NCBI Taxonomy" id="1182543"/>
    <lineage>
        <taxon>Eukaryota</taxon>
        <taxon>Fungi</taxon>
        <taxon>Dikarya</taxon>
        <taxon>Ascomycota</taxon>
        <taxon>Pezizomycotina</taxon>
        <taxon>Eurotiomycetes</taxon>
        <taxon>Chaetothyriomycetidae</taxon>
        <taxon>Chaetothyriales</taxon>
        <taxon>Herpotrichiellaceae</taxon>
        <taxon>Cladophialophora</taxon>
    </lineage>
</organism>
<dbReference type="Pfam" id="PF04145">
    <property type="entry name" value="Ctr"/>
    <property type="match status" value="1"/>
</dbReference>
<evidence type="ECO:0000313" key="9">
    <source>
        <dbReference type="Proteomes" id="UP000019471"/>
    </source>
</evidence>
<evidence type="ECO:0000256" key="5">
    <source>
        <dbReference type="ARBA" id="ARBA00023136"/>
    </source>
</evidence>
<dbReference type="GO" id="GO:0005375">
    <property type="term" value="F:copper ion transmembrane transporter activity"/>
    <property type="evidence" value="ECO:0007669"/>
    <property type="project" value="UniProtKB-UniRule"/>
</dbReference>
<dbReference type="GO" id="GO:0016020">
    <property type="term" value="C:membrane"/>
    <property type="evidence" value="ECO:0007669"/>
    <property type="project" value="UniProtKB-SubCell"/>
</dbReference>
<comment type="subcellular location">
    <subcellularLocation>
        <location evidence="1 6">Membrane</location>
        <topology evidence="1 6">Multi-pass membrane protein</topology>
    </subcellularLocation>
</comment>
<feature type="transmembrane region" description="Helical" evidence="6">
    <location>
        <begin position="162"/>
        <end position="185"/>
    </location>
</feature>
<dbReference type="Proteomes" id="UP000019471">
    <property type="component" value="Unassembled WGS sequence"/>
</dbReference>
<feature type="region of interest" description="Disordered" evidence="7">
    <location>
        <begin position="112"/>
        <end position="133"/>
    </location>
</feature>
<dbReference type="PANTHER" id="PTHR12483:SF73">
    <property type="entry name" value="COPPER TRANSPORT PROTEIN CTR3"/>
    <property type="match status" value="1"/>
</dbReference>
<protein>
    <recommendedName>
        <fullName evidence="6">Copper transport protein</fullName>
    </recommendedName>
</protein>
<dbReference type="InterPro" id="IPR007274">
    <property type="entry name" value="Cop_transporter"/>
</dbReference>
<keyword evidence="3 6" id="KW-0812">Transmembrane</keyword>
<sequence>MSSMSMSIPTMTLGATSTTSAMSMATASATALSGMDMGPNACKISMTWNWYTVRACFISKTWRLSSAGIFGLSCIGVILLVISLEFLRRVQREYQGWIRRKDQKAYALVAARQPENGASTSREQEADPGRKTTALLNSPLPTRPLLPKYRSVDRMTLLQRQFVCSLLHPVQFGVAYFIMLLAMYFNGISRLLLLLHRLPYLQHIVTMASNP</sequence>
<proteinExistence type="inferred from homology"/>
<comment type="caution">
    <text evidence="8">The sequence shown here is derived from an EMBL/GenBank/DDBJ whole genome shotgun (WGS) entry which is preliminary data.</text>
</comment>
<gene>
    <name evidence="8" type="ORF">A1O5_04181</name>
</gene>
<keyword evidence="5 6" id="KW-0472">Membrane</keyword>
<dbReference type="GeneID" id="19188906"/>
<reference evidence="8 9" key="1">
    <citation type="submission" date="2013-03" db="EMBL/GenBank/DDBJ databases">
        <title>The Genome Sequence of Cladophialophora psammophila CBS 110553.</title>
        <authorList>
            <consortium name="The Broad Institute Genomics Platform"/>
            <person name="Cuomo C."/>
            <person name="de Hoog S."/>
            <person name="Gorbushina A."/>
            <person name="Walker B."/>
            <person name="Young S.K."/>
            <person name="Zeng Q."/>
            <person name="Gargeya S."/>
            <person name="Fitzgerald M."/>
            <person name="Haas B."/>
            <person name="Abouelleil A."/>
            <person name="Allen A.W."/>
            <person name="Alvarado L."/>
            <person name="Arachchi H.M."/>
            <person name="Berlin A.M."/>
            <person name="Chapman S.B."/>
            <person name="Gainer-Dewar J."/>
            <person name="Goldberg J."/>
            <person name="Griggs A."/>
            <person name="Gujja S."/>
            <person name="Hansen M."/>
            <person name="Howarth C."/>
            <person name="Imamovic A."/>
            <person name="Ireland A."/>
            <person name="Larimer J."/>
            <person name="McCowan C."/>
            <person name="Murphy C."/>
            <person name="Pearson M."/>
            <person name="Poon T.W."/>
            <person name="Priest M."/>
            <person name="Roberts A."/>
            <person name="Saif S."/>
            <person name="Shea T."/>
            <person name="Sisk P."/>
            <person name="Sykes S."/>
            <person name="Wortman J."/>
            <person name="Nusbaum C."/>
            <person name="Birren B."/>
        </authorList>
    </citation>
    <scope>NUCLEOTIDE SEQUENCE [LARGE SCALE GENOMIC DNA]</scope>
    <source>
        <strain evidence="8 9">CBS 110553</strain>
    </source>
</reference>
<dbReference type="RefSeq" id="XP_007742979.1">
    <property type="nucleotide sequence ID" value="XM_007744789.1"/>
</dbReference>
<keyword evidence="6" id="KW-0187">Copper transport</keyword>
<feature type="transmembrane region" description="Helical" evidence="6">
    <location>
        <begin position="67"/>
        <end position="87"/>
    </location>
</feature>
<evidence type="ECO:0000313" key="8">
    <source>
        <dbReference type="EMBL" id="EXJ73032.1"/>
    </source>
</evidence>
<keyword evidence="4 6" id="KW-1133">Transmembrane helix</keyword>
<keyword evidence="6" id="KW-0406">Ion transport</keyword>
<name>W9WXT7_9EURO</name>
<keyword evidence="9" id="KW-1185">Reference proteome</keyword>
<accession>W9WXT7</accession>
<dbReference type="eggNOG" id="KOG3386">
    <property type="taxonomic scope" value="Eukaryota"/>
</dbReference>
<dbReference type="EMBL" id="AMGX01000005">
    <property type="protein sequence ID" value="EXJ73032.1"/>
    <property type="molecule type" value="Genomic_DNA"/>
</dbReference>
<evidence type="ECO:0000256" key="1">
    <source>
        <dbReference type="ARBA" id="ARBA00004141"/>
    </source>
</evidence>
<evidence type="ECO:0000256" key="3">
    <source>
        <dbReference type="ARBA" id="ARBA00022692"/>
    </source>
</evidence>
<dbReference type="AlphaFoldDB" id="W9WXT7"/>
<evidence type="ECO:0000256" key="2">
    <source>
        <dbReference type="ARBA" id="ARBA00006921"/>
    </source>
</evidence>
<keyword evidence="6" id="KW-0813">Transport</keyword>
<keyword evidence="6" id="KW-0186">Copper</keyword>
<evidence type="ECO:0000256" key="4">
    <source>
        <dbReference type="ARBA" id="ARBA00022989"/>
    </source>
</evidence>
<dbReference type="OrthoDB" id="161814at2759"/>